<keyword evidence="1" id="KW-0378">Hydrolase</keyword>
<dbReference type="InterPro" id="IPR050300">
    <property type="entry name" value="GDXG_lipolytic_enzyme"/>
</dbReference>
<accession>A0A6J4TYJ6</accession>
<evidence type="ECO:0000256" key="1">
    <source>
        <dbReference type="ARBA" id="ARBA00022801"/>
    </source>
</evidence>
<evidence type="ECO:0000259" key="2">
    <source>
        <dbReference type="Pfam" id="PF20434"/>
    </source>
</evidence>
<dbReference type="PANTHER" id="PTHR48081:SF13">
    <property type="entry name" value="ALPHA_BETA HYDROLASE"/>
    <property type="match status" value="1"/>
</dbReference>
<organism evidence="3">
    <name type="scientific">uncultured Thermomicrobiales bacterium</name>
    <dbReference type="NCBI Taxonomy" id="1645740"/>
    <lineage>
        <taxon>Bacteria</taxon>
        <taxon>Pseudomonadati</taxon>
        <taxon>Thermomicrobiota</taxon>
        <taxon>Thermomicrobia</taxon>
        <taxon>Thermomicrobiales</taxon>
        <taxon>environmental samples</taxon>
    </lineage>
</organism>
<dbReference type="SUPFAM" id="SSF53474">
    <property type="entry name" value="alpha/beta-Hydrolases"/>
    <property type="match status" value="1"/>
</dbReference>
<name>A0A6J4TYJ6_9BACT</name>
<gene>
    <name evidence="3" type="ORF">AVDCRST_MAG59-128</name>
</gene>
<dbReference type="EMBL" id="CADCWF010000006">
    <property type="protein sequence ID" value="CAA9534289.1"/>
    <property type="molecule type" value="Genomic_DNA"/>
</dbReference>
<sequence length="270" mass="28921">MSPSGREPIEVERRAIFGGEPDEPLVLDLYRPVERLRPRPAVVLIHGGGMWTGSRADMAGPGGQLAEAGYVALAIDYRLVDAAAGRHRWPAQLDDVQLAVRWVRANAARLGVDPDRLAAYGWSAGGQLAALLGTRDTRDPTLGLAALSSRVASVVVLAGDVDLAAYTQPPASDEVAALLGGTPDEVLELYRDSSPLSWIDRRSAPFLVVHGTRDRVVPLAQSRRLVAALRRAGIETSYLELADAGHDDLGWSRVGPAVLAFLDHHLRPGT</sequence>
<dbReference type="Gene3D" id="3.40.50.1820">
    <property type="entry name" value="alpha/beta hydrolase"/>
    <property type="match status" value="1"/>
</dbReference>
<feature type="domain" description="BD-FAE-like" evidence="2">
    <location>
        <begin position="27"/>
        <end position="229"/>
    </location>
</feature>
<dbReference type="InterPro" id="IPR029058">
    <property type="entry name" value="AB_hydrolase_fold"/>
</dbReference>
<evidence type="ECO:0000313" key="3">
    <source>
        <dbReference type="EMBL" id="CAA9534289.1"/>
    </source>
</evidence>
<protein>
    <recommendedName>
        <fullName evidence="2">BD-FAE-like domain-containing protein</fullName>
    </recommendedName>
</protein>
<dbReference type="Pfam" id="PF20434">
    <property type="entry name" value="BD-FAE"/>
    <property type="match status" value="1"/>
</dbReference>
<reference evidence="3" key="1">
    <citation type="submission" date="2020-02" db="EMBL/GenBank/DDBJ databases">
        <authorList>
            <person name="Meier V. D."/>
        </authorList>
    </citation>
    <scope>NUCLEOTIDE SEQUENCE</scope>
    <source>
        <strain evidence="3">AVDCRST_MAG59</strain>
    </source>
</reference>
<proteinExistence type="predicted"/>
<dbReference type="PANTHER" id="PTHR48081">
    <property type="entry name" value="AB HYDROLASE SUPERFAMILY PROTEIN C4A8.06C"/>
    <property type="match status" value="1"/>
</dbReference>
<dbReference type="InterPro" id="IPR049492">
    <property type="entry name" value="BD-FAE-like_dom"/>
</dbReference>
<dbReference type="GO" id="GO:0016787">
    <property type="term" value="F:hydrolase activity"/>
    <property type="evidence" value="ECO:0007669"/>
    <property type="project" value="UniProtKB-KW"/>
</dbReference>
<dbReference type="AlphaFoldDB" id="A0A6J4TYJ6"/>